<dbReference type="GO" id="GO:0016020">
    <property type="term" value="C:membrane"/>
    <property type="evidence" value="ECO:0007669"/>
    <property type="project" value="GOC"/>
</dbReference>
<dbReference type="CTD" id="27293"/>
<dbReference type="RefSeq" id="XP_032817783.1">
    <property type="nucleotide sequence ID" value="XM_032961892.1"/>
</dbReference>
<feature type="domain" description="Sphingomyelin phosphodiesterase C-terminal" evidence="13">
    <location>
        <begin position="295"/>
        <end position="434"/>
    </location>
</feature>
<keyword evidence="8" id="KW-1015">Disulfide bond</keyword>
<dbReference type="Proteomes" id="UP001318040">
    <property type="component" value="Chromosome 27"/>
</dbReference>
<keyword evidence="5 10" id="KW-0732">Signal</keyword>
<evidence type="ECO:0000256" key="4">
    <source>
        <dbReference type="ARBA" id="ARBA00022723"/>
    </source>
</evidence>
<dbReference type="InterPro" id="IPR017064">
    <property type="entry name" value="ASM-like_Pdiesterase_prd"/>
</dbReference>
<gene>
    <name evidence="15" type="primary">SMPDL3B</name>
</gene>
<dbReference type="SUPFAM" id="SSF56300">
    <property type="entry name" value="Metallo-dependent phosphatases"/>
    <property type="match status" value="1"/>
</dbReference>
<protein>
    <recommendedName>
        <fullName evidence="10">Acid sphingomyelinase-like phosphodiesterase</fullName>
    </recommendedName>
</protein>
<keyword evidence="14" id="KW-1185">Reference proteome</keyword>
<keyword evidence="7 10" id="KW-0862">Zinc</keyword>
<dbReference type="PIRSF" id="PIRSF036767">
    <property type="entry name" value="ASM-like_PDE"/>
    <property type="match status" value="1"/>
</dbReference>
<evidence type="ECO:0000256" key="3">
    <source>
        <dbReference type="ARBA" id="ARBA00022525"/>
    </source>
</evidence>
<feature type="domain" description="Calcineurin-like phosphoesterase" evidence="12">
    <location>
        <begin position="26"/>
        <end position="282"/>
    </location>
</feature>
<feature type="binding site" evidence="11">
    <location>
        <position position="32"/>
    </location>
    <ligand>
        <name>Zn(2+)</name>
        <dbReference type="ChEBI" id="CHEBI:29105"/>
        <label>1</label>
    </ligand>
</feature>
<feature type="binding site" evidence="11">
    <location>
        <position position="96"/>
    </location>
    <ligand>
        <name>Zn(2+)</name>
        <dbReference type="ChEBI" id="CHEBI:29105"/>
        <label>2</label>
    </ligand>
</feature>
<evidence type="ECO:0000256" key="2">
    <source>
        <dbReference type="ARBA" id="ARBA00008234"/>
    </source>
</evidence>
<accession>A0AAJ7TGZ3</accession>
<evidence type="ECO:0000313" key="15">
    <source>
        <dbReference type="RefSeq" id="XP_032817783.1"/>
    </source>
</evidence>
<dbReference type="Pfam" id="PF00149">
    <property type="entry name" value="Metallophos"/>
    <property type="match status" value="1"/>
</dbReference>
<evidence type="ECO:0000259" key="13">
    <source>
        <dbReference type="Pfam" id="PF19272"/>
    </source>
</evidence>
<dbReference type="GeneID" id="116946684"/>
<dbReference type="KEGG" id="pmrn:116946684"/>
<dbReference type="GO" id="GO:0004767">
    <property type="term" value="F:sphingomyelin phosphodiesterase activity"/>
    <property type="evidence" value="ECO:0007669"/>
    <property type="project" value="InterPro"/>
</dbReference>
<dbReference type="Pfam" id="PF19272">
    <property type="entry name" value="ASMase_C"/>
    <property type="match status" value="1"/>
</dbReference>
<proteinExistence type="inferred from homology"/>
<feature type="binding site" evidence="11">
    <location>
        <position position="34"/>
    </location>
    <ligand>
        <name>Zn(2+)</name>
        <dbReference type="ChEBI" id="CHEBI:29105"/>
        <label>1</label>
    </ligand>
</feature>
<evidence type="ECO:0000256" key="9">
    <source>
        <dbReference type="ARBA" id="ARBA00023180"/>
    </source>
</evidence>
<dbReference type="CDD" id="cd00842">
    <property type="entry name" value="MPP_ASMase"/>
    <property type="match status" value="1"/>
</dbReference>
<feature type="binding site" evidence="11">
    <location>
        <position position="279"/>
    </location>
    <ligand>
        <name>Zn(2+)</name>
        <dbReference type="ChEBI" id="CHEBI:29105"/>
        <label>2</label>
    </ligand>
</feature>
<evidence type="ECO:0000256" key="1">
    <source>
        <dbReference type="ARBA" id="ARBA00004613"/>
    </source>
</evidence>
<dbReference type="GO" id="GO:0005615">
    <property type="term" value="C:extracellular space"/>
    <property type="evidence" value="ECO:0007669"/>
    <property type="project" value="UniProtKB-UniRule"/>
</dbReference>
<sequence length="459" mass="50641">MRSAGISLVLLLTAVIPGVHLQTAGKFWHITDLHVDPAYQVTDNSTAVCPSSRDPVLNPGPLGHYQCDAPWALIHSALNNMKRILKNPDFILWTGDDTPHVPDSALGEEAVLEIIKNLTDIITAAFPGVTVYSALGNHDFHPKNQLPPHNNSIYSRVGSMWQHWMAPESLGTFHKGAYYSEKLVGRAGQRIVVLNTNLYYASNVQTAGLADPAGQFDWLDKVLTNASANKEKVFIIGHVPPGMFEKLRGKAWFTEESNRRYVQLVLKHHAVIAGQFFGHHHTDSFRLFRDERGNAVSSMLIAPGITPWKTTLPGVDDGANNPGIRVFEYDKATLQLQDMLTHYIDLQTANSGNLDPVWSQEYSLRLDFSVPDASTAALDSLLQKMNADPDLFQKYYNFNSVSYDKRACDAACRDDHYCAIGEVDFDAYEGCVDLRSAAPPRAPLGPAIALLALSFTALG</sequence>
<comment type="similarity">
    <text evidence="2 10">Belongs to the acid sphingomyelinase family.</text>
</comment>
<dbReference type="GO" id="GO:0006685">
    <property type="term" value="P:sphingomyelin catabolic process"/>
    <property type="evidence" value="ECO:0007669"/>
    <property type="project" value="InterPro"/>
</dbReference>
<feature type="chain" id="PRO_5042319350" description="Acid sphingomyelinase-like phosphodiesterase" evidence="10">
    <location>
        <begin position="22"/>
        <end position="459"/>
    </location>
</feature>
<dbReference type="InterPro" id="IPR004843">
    <property type="entry name" value="Calcineurin-like_PHP"/>
</dbReference>
<keyword evidence="4 10" id="KW-0479">Metal-binding</keyword>
<evidence type="ECO:0000256" key="6">
    <source>
        <dbReference type="ARBA" id="ARBA00022801"/>
    </source>
</evidence>
<feature type="signal peptide" evidence="10">
    <location>
        <begin position="1"/>
        <end position="21"/>
    </location>
</feature>
<evidence type="ECO:0000256" key="5">
    <source>
        <dbReference type="ARBA" id="ARBA00022729"/>
    </source>
</evidence>
<comment type="subcellular location">
    <subcellularLocation>
        <location evidence="1">Secreted</location>
    </subcellularLocation>
</comment>
<dbReference type="GO" id="GO:0046872">
    <property type="term" value="F:metal ion binding"/>
    <property type="evidence" value="ECO:0007669"/>
    <property type="project" value="UniProtKB-KW"/>
</dbReference>
<keyword evidence="6 10" id="KW-0378">Hydrolase</keyword>
<dbReference type="PANTHER" id="PTHR10340:SF25">
    <property type="entry name" value="ACID SPHINGOMYELINASE-LIKE PHOSPHODIESTERASE 3B"/>
    <property type="match status" value="1"/>
</dbReference>
<evidence type="ECO:0000259" key="12">
    <source>
        <dbReference type="Pfam" id="PF00149"/>
    </source>
</evidence>
<evidence type="ECO:0000256" key="8">
    <source>
        <dbReference type="ARBA" id="ARBA00023157"/>
    </source>
</evidence>
<dbReference type="FunFam" id="3.60.21.10:FF:000143">
    <property type="entry name" value="Acid sphingomyelinase-like phosphodiesterase"/>
    <property type="match status" value="1"/>
</dbReference>
<dbReference type="PANTHER" id="PTHR10340">
    <property type="entry name" value="SPHINGOMYELIN PHOSPHODIESTERASE"/>
    <property type="match status" value="1"/>
</dbReference>
<name>A0AAJ7TGZ3_PETMA</name>
<evidence type="ECO:0000256" key="10">
    <source>
        <dbReference type="PIRNR" id="PIRNR036767"/>
    </source>
</evidence>
<feature type="binding site" evidence="11">
    <location>
        <position position="238"/>
    </location>
    <ligand>
        <name>Zn(2+)</name>
        <dbReference type="ChEBI" id="CHEBI:29105"/>
        <label>2</label>
    </ligand>
</feature>
<reference evidence="15" key="1">
    <citation type="submission" date="2025-08" db="UniProtKB">
        <authorList>
            <consortium name="RefSeq"/>
        </authorList>
    </citation>
    <scope>IDENTIFICATION</scope>
    <source>
        <tissue evidence="15">Sperm</tissue>
    </source>
</reference>
<evidence type="ECO:0000256" key="11">
    <source>
        <dbReference type="PIRSR" id="PIRSR036767-51"/>
    </source>
</evidence>
<feature type="binding site" evidence="11">
    <location>
        <position position="137"/>
    </location>
    <ligand>
        <name>Zn(2+)</name>
        <dbReference type="ChEBI" id="CHEBI:29105"/>
        <label>2</label>
    </ligand>
</feature>
<dbReference type="InterPro" id="IPR045473">
    <property type="entry name" value="ASM_C"/>
</dbReference>
<feature type="binding site" evidence="11">
    <location>
        <position position="281"/>
    </location>
    <ligand>
        <name>Zn(2+)</name>
        <dbReference type="ChEBI" id="CHEBI:29105"/>
        <label>1</label>
    </ligand>
</feature>
<dbReference type="AlphaFoldDB" id="A0AAJ7TGZ3"/>
<organism evidence="14 15">
    <name type="scientific">Petromyzon marinus</name>
    <name type="common">Sea lamprey</name>
    <dbReference type="NCBI Taxonomy" id="7757"/>
    <lineage>
        <taxon>Eukaryota</taxon>
        <taxon>Metazoa</taxon>
        <taxon>Chordata</taxon>
        <taxon>Craniata</taxon>
        <taxon>Vertebrata</taxon>
        <taxon>Cyclostomata</taxon>
        <taxon>Hyperoartia</taxon>
        <taxon>Petromyzontiformes</taxon>
        <taxon>Petromyzontidae</taxon>
        <taxon>Petromyzon</taxon>
    </lineage>
</organism>
<dbReference type="InterPro" id="IPR029052">
    <property type="entry name" value="Metallo-depent_PP-like"/>
</dbReference>
<feature type="binding site" evidence="11">
    <location>
        <position position="96"/>
    </location>
    <ligand>
        <name>Zn(2+)</name>
        <dbReference type="ChEBI" id="CHEBI:29105"/>
        <label>1</label>
    </ligand>
</feature>
<evidence type="ECO:0000313" key="14">
    <source>
        <dbReference type="Proteomes" id="UP001318040"/>
    </source>
</evidence>
<comment type="cofactor">
    <cofactor evidence="11">
        <name>Zn(2+)</name>
        <dbReference type="ChEBI" id="CHEBI:29105"/>
    </cofactor>
    <text evidence="11">Binds 2 Zn(2+) per subunit.</text>
</comment>
<keyword evidence="9" id="KW-0325">Glycoprotein</keyword>
<evidence type="ECO:0000256" key="7">
    <source>
        <dbReference type="ARBA" id="ARBA00022833"/>
    </source>
</evidence>
<dbReference type="Gene3D" id="3.60.21.10">
    <property type="match status" value="1"/>
</dbReference>
<keyword evidence="3 10" id="KW-0964">Secreted</keyword>
<dbReference type="InterPro" id="IPR041805">
    <property type="entry name" value="ASMase/PPN1_MPP"/>
</dbReference>